<keyword evidence="4" id="KW-1185">Reference proteome</keyword>
<feature type="signal peptide" evidence="2">
    <location>
        <begin position="1"/>
        <end position="24"/>
    </location>
</feature>
<dbReference type="AlphaFoldDB" id="A0A9N7ZFE7"/>
<proteinExistence type="predicted"/>
<organism evidence="3 4">
    <name type="scientific">Pleuronectes platessa</name>
    <name type="common">European plaice</name>
    <dbReference type="NCBI Taxonomy" id="8262"/>
    <lineage>
        <taxon>Eukaryota</taxon>
        <taxon>Metazoa</taxon>
        <taxon>Chordata</taxon>
        <taxon>Craniata</taxon>
        <taxon>Vertebrata</taxon>
        <taxon>Euteleostomi</taxon>
        <taxon>Actinopterygii</taxon>
        <taxon>Neopterygii</taxon>
        <taxon>Teleostei</taxon>
        <taxon>Neoteleostei</taxon>
        <taxon>Acanthomorphata</taxon>
        <taxon>Carangaria</taxon>
        <taxon>Pleuronectiformes</taxon>
        <taxon>Pleuronectoidei</taxon>
        <taxon>Pleuronectidae</taxon>
        <taxon>Pleuronectes</taxon>
    </lineage>
</organism>
<evidence type="ECO:0000313" key="3">
    <source>
        <dbReference type="EMBL" id="CAB1460079.1"/>
    </source>
</evidence>
<evidence type="ECO:0000313" key="4">
    <source>
        <dbReference type="Proteomes" id="UP001153269"/>
    </source>
</evidence>
<reference evidence="3" key="1">
    <citation type="submission" date="2020-03" db="EMBL/GenBank/DDBJ databases">
        <authorList>
            <person name="Weist P."/>
        </authorList>
    </citation>
    <scope>NUCLEOTIDE SEQUENCE</scope>
</reference>
<dbReference type="Proteomes" id="UP001153269">
    <property type="component" value="Unassembled WGS sequence"/>
</dbReference>
<dbReference type="EMBL" id="CADEAL010004458">
    <property type="protein sequence ID" value="CAB1460079.1"/>
    <property type="molecule type" value="Genomic_DNA"/>
</dbReference>
<feature type="chain" id="PRO_5040279474" evidence="2">
    <location>
        <begin position="25"/>
        <end position="133"/>
    </location>
</feature>
<sequence length="133" mass="14080">LSVPSTLSLYIFLPISLSAALTSGELFPSVSYDVLWPCSALSLCSGTPRLLAVSVRPLGLGGIVPQTEHFSVHLRIFTSAPLFSFSSVITAITISRGEGGKGGREGEEERKKRLRDAQGEGAILAESTPPSHK</sequence>
<keyword evidence="2" id="KW-0732">Signal</keyword>
<protein>
    <submittedName>
        <fullName evidence="3">Uncharacterized protein</fullName>
    </submittedName>
</protein>
<name>A0A9N7ZFE7_PLEPL</name>
<evidence type="ECO:0000256" key="2">
    <source>
        <dbReference type="SAM" id="SignalP"/>
    </source>
</evidence>
<gene>
    <name evidence="3" type="ORF">PLEPLA_LOCUS47916</name>
</gene>
<accession>A0A9N7ZFE7</accession>
<feature type="region of interest" description="Disordered" evidence="1">
    <location>
        <begin position="96"/>
        <end position="133"/>
    </location>
</feature>
<feature type="compositionally biased region" description="Basic and acidic residues" evidence="1">
    <location>
        <begin position="98"/>
        <end position="118"/>
    </location>
</feature>
<feature type="non-terminal residue" evidence="3">
    <location>
        <position position="133"/>
    </location>
</feature>
<comment type="caution">
    <text evidence="3">The sequence shown here is derived from an EMBL/GenBank/DDBJ whole genome shotgun (WGS) entry which is preliminary data.</text>
</comment>
<evidence type="ECO:0000256" key="1">
    <source>
        <dbReference type="SAM" id="MobiDB-lite"/>
    </source>
</evidence>